<evidence type="ECO:0000313" key="4">
    <source>
        <dbReference type="Proteomes" id="UP001186944"/>
    </source>
</evidence>
<keyword evidence="4" id="KW-1185">Reference proteome</keyword>
<feature type="transmembrane region" description="Helical" evidence="1">
    <location>
        <begin position="246"/>
        <end position="266"/>
    </location>
</feature>
<dbReference type="InterPro" id="IPR002181">
    <property type="entry name" value="Fibrinogen_a/b/g_C_dom"/>
</dbReference>
<proteinExistence type="predicted"/>
<sequence>MLSLVGNHEYLIPTKFNDNLKSGYRKKQKIRSGEEVENVKSLRRRVTYGGRRTTRYDNRSLELCSGNEIVHQISSQGVYELRVELGDFDFNYRHAVYSNFKIGSESDGFRLTYDKFDHGSAGDSLKTAKNMKFTTMDKDQDTHNGANCAGNPRNPGAWWHKACFDGRLTGAYYKSPKVFVSYFTSLSLVIMFCFDEKYLLPLLYLFVGICLHNSSVQVILLSILRYFLIVHPLKCRKDLTCKKVSYASYVGSLISLVIAGAVLIPLGREFLFGNISNVIKEHHVIFLRHFLFVLIL</sequence>
<accession>A0AA88Y007</accession>
<dbReference type="SUPFAM" id="SSF56496">
    <property type="entry name" value="Fibrinogen C-terminal domain-like"/>
    <property type="match status" value="1"/>
</dbReference>
<organism evidence="3 4">
    <name type="scientific">Pinctada imbricata</name>
    <name type="common">Atlantic pearl-oyster</name>
    <name type="synonym">Pinctada martensii</name>
    <dbReference type="NCBI Taxonomy" id="66713"/>
    <lineage>
        <taxon>Eukaryota</taxon>
        <taxon>Metazoa</taxon>
        <taxon>Spiralia</taxon>
        <taxon>Lophotrochozoa</taxon>
        <taxon>Mollusca</taxon>
        <taxon>Bivalvia</taxon>
        <taxon>Autobranchia</taxon>
        <taxon>Pteriomorphia</taxon>
        <taxon>Pterioida</taxon>
        <taxon>Pterioidea</taxon>
        <taxon>Pteriidae</taxon>
        <taxon>Pinctada</taxon>
    </lineage>
</organism>
<comment type="caution">
    <text evidence="3">The sequence shown here is derived from an EMBL/GenBank/DDBJ whole genome shotgun (WGS) entry which is preliminary data.</text>
</comment>
<evidence type="ECO:0000256" key="1">
    <source>
        <dbReference type="SAM" id="Phobius"/>
    </source>
</evidence>
<dbReference type="InterPro" id="IPR014716">
    <property type="entry name" value="Fibrinogen_a/b/g_C_1"/>
</dbReference>
<dbReference type="InterPro" id="IPR036056">
    <property type="entry name" value="Fibrinogen-like_C"/>
</dbReference>
<dbReference type="Pfam" id="PF00147">
    <property type="entry name" value="Fibrinogen_C"/>
    <property type="match status" value="1"/>
</dbReference>
<feature type="transmembrane region" description="Helical" evidence="1">
    <location>
        <begin position="202"/>
        <end position="226"/>
    </location>
</feature>
<keyword evidence="1" id="KW-0812">Transmembrane</keyword>
<dbReference type="EMBL" id="VSWD01000010">
    <property type="protein sequence ID" value="KAK3090169.1"/>
    <property type="molecule type" value="Genomic_DNA"/>
</dbReference>
<dbReference type="Proteomes" id="UP001186944">
    <property type="component" value="Unassembled WGS sequence"/>
</dbReference>
<keyword evidence="1" id="KW-0472">Membrane</keyword>
<dbReference type="Gene3D" id="3.90.215.10">
    <property type="entry name" value="Gamma Fibrinogen, chain A, domain 1"/>
    <property type="match status" value="1"/>
</dbReference>
<dbReference type="PROSITE" id="PS51406">
    <property type="entry name" value="FIBRINOGEN_C_2"/>
    <property type="match status" value="1"/>
</dbReference>
<feature type="domain" description="Fibrinogen C-terminal" evidence="2">
    <location>
        <begin position="66"/>
        <end position="176"/>
    </location>
</feature>
<dbReference type="PANTHER" id="PTHR19143">
    <property type="entry name" value="FIBRINOGEN/TENASCIN/ANGIOPOEITIN"/>
    <property type="match status" value="1"/>
</dbReference>
<evidence type="ECO:0000259" key="2">
    <source>
        <dbReference type="PROSITE" id="PS51406"/>
    </source>
</evidence>
<evidence type="ECO:0000313" key="3">
    <source>
        <dbReference type="EMBL" id="KAK3090169.1"/>
    </source>
</evidence>
<keyword evidence="1" id="KW-1133">Transmembrane helix</keyword>
<dbReference type="AlphaFoldDB" id="A0AA88Y007"/>
<dbReference type="InterPro" id="IPR050373">
    <property type="entry name" value="Fibrinogen_C-term_domain"/>
</dbReference>
<dbReference type="GO" id="GO:0005615">
    <property type="term" value="C:extracellular space"/>
    <property type="evidence" value="ECO:0007669"/>
    <property type="project" value="TreeGrafter"/>
</dbReference>
<gene>
    <name evidence="3" type="ORF">FSP39_009690</name>
</gene>
<name>A0AA88Y007_PINIB</name>
<protein>
    <recommendedName>
        <fullName evidence="2">Fibrinogen C-terminal domain-containing protein</fullName>
    </recommendedName>
</protein>
<reference evidence="3" key="1">
    <citation type="submission" date="2019-08" db="EMBL/GenBank/DDBJ databases">
        <title>The improved chromosome-level genome for the pearl oyster Pinctada fucata martensii using PacBio sequencing and Hi-C.</title>
        <authorList>
            <person name="Zheng Z."/>
        </authorList>
    </citation>
    <scope>NUCLEOTIDE SEQUENCE</scope>
    <source>
        <strain evidence="3">ZZ-2019</strain>
        <tissue evidence="3">Adductor muscle</tissue>
    </source>
</reference>
<dbReference type="SMART" id="SM00186">
    <property type="entry name" value="FBG"/>
    <property type="match status" value="1"/>
</dbReference>